<protein>
    <recommendedName>
        <fullName evidence="4">Pentapeptide MXKDX repeat protein</fullName>
    </recommendedName>
</protein>
<feature type="signal peptide" evidence="1">
    <location>
        <begin position="1"/>
        <end position="26"/>
    </location>
</feature>
<evidence type="ECO:0008006" key="4">
    <source>
        <dbReference type="Google" id="ProtNLM"/>
    </source>
</evidence>
<organism evidence="2 3">
    <name type="scientific">Billgrantia bachuensis</name>
    <dbReference type="NCBI Taxonomy" id="2717286"/>
    <lineage>
        <taxon>Bacteria</taxon>
        <taxon>Pseudomonadati</taxon>
        <taxon>Pseudomonadota</taxon>
        <taxon>Gammaproteobacteria</taxon>
        <taxon>Oceanospirillales</taxon>
        <taxon>Halomonadaceae</taxon>
        <taxon>Billgrantia</taxon>
    </lineage>
</organism>
<accession>A0ABX0PN93</accession>
<sequence length="81" mass="8668">MRKLHYAIMTAAVIAASGFGAGSLLAQDNTMQEPMEANGMQGDMMQGDGMPGMMGMMSEMSAMMEKCNAMMDKMQQDDSAS</sequence>
<gene>
    <name evidence="2" type="ORF">HBJ55_04835</name>
</gene>
<proteinExistence type="predicted"/>
<keyword evidence="3" id="KW-1185">Reference proteome</keyword>
<dbReference type="Proteomes" id="UP001318321">
    <property type="component" value="Unassembled WGS sequence"/>
</dbReference>
<evidence type="ECO:0000313" key="2">
    <source>
        <dbReference type="EMBL" id="NIC04744.1"/>
    </source>
</evidence>
<dbReference type="EMBL" id="JAAQTO010000013">
    <property type="protein sequence ID" value="NIC04744.1"/>
    <property type="molecule type" value="Genomic_DNA"/>
</dbReference>
<evidence type="ECO:0000256" key="1">
    <source>
        <dbReference type="SAM" id="SignalP"/>
    </source>
</evidence>
<reference evidence="2 3" key="1">
    <citation type="submission" date="2020-03" db="EMBL/GenBank/DDBJ databases">
        <title>Identification of Halomonas strains.</title>
        <authorList>
            <person name="Xiao Z."/>
            <person name="Dong F."/>
            <person name="Wang Z."/>
            <person name="Zhao J.-Y."/>
        </authorList>
    </citation>
    <scope>NUCLEOTIDE SEQUENCE [LARGE SCALE GENOMIC DNA]</scope>
    <source>
        <strain evidence="2 3">DX6</strain>
    </source>
</reference>
<evidence type="ECO:0000313" key="3">
    <source>
        <dbReference type="Proteomes" id="UP001318321"/>
    </source>
</evidence>
<comment type="caution">
    <text evidence="2">The sequence shown here is derived from an EMBL/GenBank/DDBJ whole genome shotgun (WGS) entry which is preliminary data.</text>
</comment>
<dbReference type="RefSeq" id="WP_167111588.1">
    <property type="nucleotide sequence ID" value="NZ_JAAQTO010000013.1"/>
</dbReference>
<keyword evidence="1" id="KW-0732">Signal</keyword>
<feature type="chain" id="PRO_5046167796" description="Pentapeptide MXKDX repeat protein" evidence="1">
    <location>
        <begin position="27"/>
        <end position="81"/>
    </location>
</feature>
<name>A0ABX0PN93_9GAMM</name>